<evidence type="ECO:0000256" key="1">
    <source>
        <dbReference type="ARBA" id="ARBA00006271"/>
    </source>
</evidence>
<dbReference type="CDD" id="cd03281">
    <property type="entry name" value="ABC_MSH5_euk"/>
    <property type="match status" value="1"/>
</dbReference>
<dbReference type="PANTHER" id="PTHR11361">
    <property type="entry name" value="DNA MISMATCH REPAIR PROTEIN MUTS FAMILY MEMBER"/>
    <property type="match status" value="1"/>
</dbReference>
<reference evidence="7 8" key="1">
    <citation type="journal article" date="2018" name="Plant J.">
        <title>Genome sequences of Chlorella sorokiniana UTEX 1602 and Micractinium conductrix SAG 241.80: implications to maltose excretion by a green alga.</title>
        <authorList>
            <person name="Arriola M.B."/>
            <person name="Velmurugan N."/>
            <person name="Zhang Y."/>
            <person name="Plunkett M.H."/>
            <person name="Hondzo H."/>
            <person name="Barney B.M."/>
        </authorList>
    </citation>
    <scope>NUCLEOTIDE SEQUENCE [LARGE SCALE GENOMIC DNA]</scope>
    <source>
        <strain evidence="7 8">SAG 241.80</strain>
    </source>
</reference>
<dbReference type="InterPro" id="IPR027417">
    <property type="entry name" value="P-loop_NTPase"/>
</dbReference>
<comment type="similarity">
    <text evidence="1">Belongs to the DNA mismatch repair MutS family.</text>
</comment>
<evidence type="ECO:0000313" key="8">
    <source>
        <dbReference type="Proteomes" id="UP000239649"/>
    </source>
</evidence>
<evidence type="ECO:0000313" key="7">
    <source>
        <dbReference type="EMBL" id="PSC75475.1"/>
    </source>
</evidence>
<proteinExistence type="inferred from homology"/>
<name>A0A2P6VN49_9CHLO</name>
<keyword evidence="4" id="KW-0238">DNA-binding</keyword>
<accession>A0A2P6VN49</accession>
<comment type="caution">
    <text evidence="7">The sequence shown here is derived from an EMBL/GenBank/DDBJ whole genome shotgun (WGS) entry which is preliminary data.</text>
</comment>
<feature type="compositionally biased region" description="Low complexity" evidence="5">
    <location>
        <begin position="432"/>
        <end position="449"/>
    </location>
</feature>
<evidence type="ECO:0000256" key="3">
    <source>
        <dbReference type="ARBA" id="ARBA00022840"/>
    </source>
</evidence>
<sequence>MDPRAKRARGAPISPGRDSSQLEEAGEEDSTREGVWMAVCSWAGRVGVAWFDNGELCCMESADDTTGPFHHQLVQLAKLHAQPDAIYAPARAEPALLDALRAPLQPCGGAAGGSGDGAPQPGSFDVRVERSSLFHPKAARAVLQAVHLRGWPPGLGPRERLHRLNAALSLSAEQQVCAAGALLAVLAREGRLVLDGGGGGGGHFGGGYDDASAATPAASGAAAAGGGGAPFELRDIREVSLDGFLQVDPASLAALQIFAQEAHPAAAMGIGTPKEGFSVFSTLCRCVSPGGRRLLRLWLARPIVNLRVISDRLDGVDFFRQRPDAIHALRCQLRKVKEAPRLLERLTGMPERRDFLALQLAPAGAAASLLGAISAEAAAGGAGGDDGGGCGYATPLAAGGGALRQPTVAAPAWVPAATPTSRWQLSSSRLPQLGAAGDGPAAAGAAREGAAAHDARQAQQAQQQLPGIFFKAAAVIKEELVLCHNLIASVVDGSKQAEEEGALISQGVSPELDELRETLYALPELLTRVAEAELRRVPRELSHGLDQHLWSIVYMPQVGFVVRLEGGRLGAHLAEALPDYCFAFEGSAGEDALAVFYHCERTRQLNERFGDLQNRIQDMEAGIAVRLTQRLARFAPELGAAAEACSELDCLISLADAARELNLCRPELTRGNELVIRDGRHLLAEQLVDSFVPNDTAMGCGQGHIQVITGPNFSGKSCYAKQVALITFLAHVGSFVPATSARVGLCDRIFTRVASRQAAALPQSAFMIDLSQVAAMLALSTERSLCIVDEFGKGTLAADGVGLLCATLQHWAALPAPPRVVLCTHFSEVLQPQYLPRSPQLAFLTMAVIVEGQEQGQAGACAGGAAGGAGGCAALAQQQQQQQQQQRSGGSPAAEKLVFLYRLGPGKAAPSFGLHCAALAGVPEAVLRRARQVIDLQARGEAVAADPSGKHAQRAAAYQGLVQQLLTLNVSDGAADLGPAASPAVEAAPAGPAAKVAAAAAVDGAAAGPAAEGAPPGSCTSGLTYVTVSMPPQAQLRFRVALTGTRNFSCQAQPLHFGPAMGLGTANGSTVEGALLNCVWFYTSAFLALVKCEDPATGQPRGSLTLDTTVPGAVLVLPAPNPDKDAPWGRFKVHTDGLLAPANYAVRFNTSGGLPPETMARIGSWLAFLLLLGAAASGNALSLRLPRQASSSGAAAEPASSVELQTLASDAAAQPAAGDAAPAELAAAPTAELAATPGGAAPAPEPLALDTTAAPGSCISQLTYSDVFPPADAKAQYLFRVIMQGTRNFSCTSQPLQFGPAMGLGTARGVLQDGTQLTCVWYYSSPFEGYLDCADEATGNHMGTITLDTTVHGSVFVLPAPRPDQDEPWGRFRVKADGTLPPATLSVRHNTTGGLRPKECTKPRGEWETVPVGATFDYYYCP</sequence>
<evidence type="ECO:0000256" key="4">
    <source>
        <dbReference type="ARBA" id="ARBA00023125"/>
    </source>
</evidence>
<dbReference type="Pfam" id="PF00488">
    <property type="entry name" value="MutS_V"/>
    <property type="match status" value="1"/>
</dbReference>
<dbReference type="SUPFAM" id="SSF52540">
    <property type="entry name" value="P-loop containing nucleoside triphosphate hydrolases"/>
    <property type="match status" value="1"/>
</dbReference>
<dbReference type="Gene3D" id="3.40.50.300">
    <property type="entry name" value="P-loop containing nucleotide triphosphate hydrolases"/>
    <property type="match status" value="1"/>
</dbReference>
<dbReference type="STRING" id="554055.A0A2P6VN49"/>
<feature type="domain" description="DNA mismatch repair proteins mutS family" evidence="6">
    <location>
        <begin position="784"/>
        <end position="800"/>
    </location>
</feature>
<protein>
    <submittedName>
        <fullName evidence="7">DNA mismatch repair MSH5 isoform B</fullName>
    </submittedName>
</protein>
<dbReference type="PANTHER" id="PTHR11361:SF20">
    <property type="entry name" value="MUTS PROTEIN HOMOLOG 5"/>
    <property type="match status" value="1"/>
</dbReference>
<dbReference type="InterPro" id="IPR036187">
    <property type="entry name" value="DNA_mismatch_repair_MutS_sf"/>
</dbReference>
<dbReference type="SMART" id="SM00533">
    <property type="entry name" value="MUTSd"/>
    <property type="match status" value="1"/>
</dbReference>
<keyword evidence="3" id="KW-0067">ATP-binding</keyword>
<dbReference type="PROSITE" id="PS00486">
    <property type="entry name" value="DNA_MISMATCH_REPAIR_2"/>
    <property type="match status" value="1"/>
</dbReference>
<dbReference type="Pfam" id="PF05192">
    <property type="entry name" value="MutS_III"/>
    <property type="match status" value="1"/>
</dbReference>
<organism evidence="7 8">
    <name type="scientific">Micractinium conductrix</name>
    <dbReference type="NCBI Taxonomy" id="554055"/>
    <lineage>
        <taxon>Eukaryota</taxon>
        <taxon>Viridiplantae</taxon>
        <taxon>Chlorophyta</taxon>
        <taxon>core chlorophytes</taxon>
        <taxon>Trebouxiophyceae</taxon>
        <taxon>Chlorellales</taxon>
        <taxon>Chlorellaceae</taxon>
        <taxon>Chlorella clade</taxon>
        <taxon>Micractinium</taxon>
    </lineage>
</organism>
<dbReference type="GO" id="GO:0005634">
    <property type="term" value="C:nucleus"/>
    <property type="evidence" value="ECO:0007669"/>
    <property type="project" value="TreeGrafter"/>
</dbReference>
<dbReference type="Proteomes" id="UP000239649">
    <property type="component" value="Unassembled WGS sequence"/>
</dbReference>
<dbReference type="GO" id="GO:0051026">
    <property type="term" value="P:chiasma assembly"/>
    <property type="evidence" value="ECO:0007669"/>
    <property type="project" value="TreeGrafter"/>
</dbReference>
<dbReference type="InterPro" id="IPR000432">
    <property type="entry name" value="DNA_mismatch_repair_MutS_C"/>
</dbReference>
<feature type="region of interest" description="Disordered" evidence="5">
    <location>
        <begin position="430"/>
        <end position="458"/>
    </location>
</feature>
<dbReference type="EMBL" id="LHPF02000002">
    <property type="protein sequence ID" value="PSC75475.1"/>
    <property type="molecule type" value="Genomic_DNA"/>
</dbReference>
<dbReference type="GO" id="GO:0030983">
    <property type="term" value="F:mismatched DNA binding"/>
    <property type="evidence" value="ECO:0007669"/>
    <property type="project" value="InterPro"/>
</dbReference>
<feature type="region of interest" description="Disordered" evidence="5">
    <location>
        <begin position="1"/>
        <end position="30"/>
    </location>
</feature>
<evidence type="ECO:0000259" key="6">
    <source>
        <dbReference type="PROSITE" id="PS00486"/>
    </source>
</evidence>
<keyword evidence="8" id="KW-1185">Reference proteome</keyword>
<dbReference type="SUPFAM" id="SSF48334">
    <property type="entry name" value="DNA repair protein MutS, domain III"/>
    <property type="match status" value="2"/>
</dbReference>
<dbReference type="SMART" id="SM00534">
    <property type="entry name" value="MUTSac"/>
    <property type="match status" value="1"/>
</dbReference>
<dbReference type="InterPro" id="IPR045076">
    <property type="entry name" value="MutS"/>
</dbReference>
<dbReference type="GO" id="GO:0006298">
    <property type="term" value="P:mismatch repair"/>
    <property type="evidence" value="ECO:0007669"/>
    <property type="project" value="InterPro"/>
</dbReference>
<keyword evidence="2" id="KW-0547">Nucleotide-binding</keyword>
<dbReference type="GO" id="GO:0140664">
    <property type="term" value="F:ATP-dependent DNA damage sensor activity"/>
    <property type="evidence" value="ECO:0007669"/>
    <property type="project" value="InterPro"/>
</dbReference>
<dbReference type="OrthoDB" id="547493at2759"/>
<gene>
    <name evidence="7" type="ORF">C2E20_1153</name>
</gene>
<dbReference type="InterPro" id="IPR007696">
    <property type="entry name" value="DNA_mismatch_repair_MutS_core"/>
</dbReference>
<dbReference type="GO" id="GO:0005524">
    <property type="term" value="F:ATP binding"/>
    <property type="evidence" value="ECO:0007669"/>
    <property type="project" value="UniProtKB-KW"/>
</dbReference>
<evidence type="ECO:0000256" key="5">
    <source>
        <dbReference type="SAM" id="MobiDB-lite"/>
    </source>
</evidence>
<dbReference type="Gene3D" id="1.10.1420.10">
    <property type="match status" value="1"/>
</dbReference>
<evidence type="ECO:0000256" key="2">
    <source>
        <dbReference type="ARBA" id="ARBA00022741"/>
    </source>
</evidence>